<dbReference type="Proteomes" id="UP000256388">
    <property type="component" value="Unassembled WGS sequence"/>
</dbReference>
<name>A0A347ZT28_9CHLR</name>
<keyword evidence="3 5" id="KW-0067">ATP-binding</keyword>
<dbReference type="AlphaFoldDB" id="A0A347ZT28"/>
<dbReference type="InterPro" id="IPR003439">
    <property type="entry name" value="ABC_transporter-like_ATP-bd"/>
</dbReference>
<dbReference type="OrthoDB" id="9784450at2"/>
<dbReference type="Pfam" id="PF00005">
    <property type="entry name" value="ABC_tran"/>
    <property type="match status" value="1"/>
</dbReference>
<evidence type="ECO:0000256" key="1">
    <source>
        <dbReference type="ARBA" id="ARBA00022448"/>
    </source>
</evidence>
<proteinExistence type="predicted"/>
<keyword evidence="6" id="KW-1185">Reference proteome</keyword>
<dbReference type="InterPro" id="IPR003593">
    <property type="entry name" value="AAA+_ATPase"/>
</dbReference>
<organism evidence="5 6">
    <name type="scientific">Pelolinea submarina</name>
    <dbReference type="NCBI Taxonomy" id="913107"/>
    <lineage>
        <taxon>Bacteria</taxon>
        <taxon>Bacillati</taxon>
        <taxon>Chloroflexota</taxon>
        <taxon>Anaerolineae</taxon>
        <taxon>Anaerolineales</taxon>
        <taxon>Anaerolineaceae</taxon>
        <taxon>Pelolinea</taxon>
    </lineage>
</organism>
<gene>
    <name evidence="5" type="ORF">DFR64_0835</name>
</gene>
<dbReference type="SMART" id="SM00382">
    <property type="entry name" value="AAA"/>
    <property type="match status" value="1"/>
</dbReference>
<dbReference type="GO" id="GO:0005524">
    <property type="term" value="F:ATP binding"/>
    <property type="evidence" value="ECO:0007669"/>
    <property type="project" value="UniProtKB-KW"/>
</dbReference>
<dbReference type="PANTHER" id="PTHR42788">
    <property type="entry name" value="TAURINE IMPORT ATP-BINDING PROTEIN-RELATED"/>
    <property type="match status" value="1"/>
</dbReference>
<dbReference type="InterPro" id="IPR050166">
    <property type="entry name" value="ABC_transporter_ATP-bind"/>
</dbReference>
<feature type="domain" description="ABC transporter" evidence="4">
    <location>
        <begin position="5"/>
        <end position="216"/>
    </location>
</feature>
<protein>
    <submittedName>
        <fullName evidence="5">NitT/TauT family transport system ATP-binding protein</fullName>
    </submittedName>
</protein>
<reference evidence="5 6" key="1">
    <citation type="submission" date="2018-08" db="EMBL/GenBank/DDBJ databases">
        <title>Genomic Encyclopedia of Type Strains, Phase IV (KMG-IV): sequencing the most valuable type-strain genomes for metagenomic binning, comparative biology and taxonomic classification.</title>
        <authorList>
            <person name="Goeker M."/>
        </authorList>
    </citation>
    <scope>NUCLEOTIDE SEQUENCE [LARGE SCALE GENOMIC DNA]</scope>
    <source>
        <strain evidence="5 6">DSM 23923</strain>
    </source>
</reference>
<dbReference type="Gene3D" id="3.40.50.300">
    <property type="entry name" value="P-loop containing nucleotide triphosphate hydrolases"/>
    <property type="match status" value="1"/>
</dbReference>
<accession>A0A347ZT28</accession>
<dbReference type="PROSITE" id="PS00211">
    <property type="entry name" value="ABC_TRANSPORTER_1"/>
    <property type="match status" value="1"/>
</dbReference>
<evidence type="ECO:0000256" key="3">
    <source>
        <dbReference type="ARBA" id="ARBA00022840"/>
    </source>
</evidence>
<dbReference type="SUPFAM" id="SSF52540">
    <property type="entry name" value="P-loop containing nucleoside triphosphate hydrolases"/>
    <property type="match status" value="1"/>
</dbReference>
<dbReference type="PANTHER" id="PTHR42788:SF13">
    <property type="entry name" value="ALIPHATIC SULFONATES IMPORT ATP-BINDING PROTEIN SSUB"/>
    <property type="match status" value="1"/>
</dbReference>
<evidence type="ECO:0000259" key="4">
    <source>
        <dbReference type="PROSITE" id="PS50893"/>
    </source>
</evidence>
<evidence type="ECO:0000313" key="5">
    <source>
        <dbReference type="EMBL" id="REG10965.1"/>
    </source>
</evidence>
<dbReference type="InterPro" id="IPR017871">
    <property type="entry name" value="ABC_transporter-like_CS"/>
</dbReference>
<dbReference type="RefSeq" id="WP_116224114.1">
    <property type="nucleotide sequence ID" value="NZ_AP018437.1"/>
</dbReference>
<keyword evidence="1" id="KW-0813">Transport</keyword>
<dbReference type="EMBL" id="QUMS01000001">
    <property type="protein sequence ID" value="REG10965.1"/>
    <property type="molecule type" value="Genomic_DNA"/>
</dbReference>
<comment type="caution">
    <text evidence="5">The sequence shown here is derived from an EMBL/GenBank/DDBJ whole genome shotgun (WGS) entry which is preliminary data.</text>
</comment>
<dbReference type="PROSITE" id="PS50893">
    <property type="entry name" value="ABC_TRANSPORTER_2"/>
    <property type="match status" value="1"/>
</dbReference>
<dbReference type="InterPro" id="IPR027417">
    <property type="entry name" value="P-loop_NTPase"/>
</dbReference>
<sequence length="233" mass="25971">METLLKTTNLCKSFDELEVLRDINLAIAPGERVALLGPSGAGKTTLLKILAGLETPTSGTVENHAQRNAFVFQEPRLIPWRSVKNNLLFVNPAGDYKEALRSVEMADFADYPPADLSGGMRQRVNLARALITQPDLLILDEAFHSLDLGIKMRLMESLNQHWQENPFGLLCVTHDPKEALYLADRIVLLSARPASILAEIEGRPDQQWEITSPDFLTRESELIQLLSGKTQLD</sequence>
<keyword evidence="2" id="KW-0547">Nucleotide-binding</keyword>
<evidence type="ECO:0000256" key="2">
    <source>
        <dbReference type="ARBA" id="ARBA00022741"/>
    </source>
</evidence>
<dbReference type="GO" id="GO:0016887">
    <property type="term" value="F:ATP hydrolysis activity"/>
    <property type="evidence" value="ECO:0007669"/>
    <property type="project" value="InterPro"/>
</dbReference>
<evidence type="ECO:0000313" key="6">
    <source>
        <dbReference type="Proteomes" id="UP000256388"/>
    </source>
</evidence>